<dbReference type="HOGENOM" id="CLU_005373_0_1_6"/>
<dbReference type="AlphaFoldDB" id="J7GS38"/>
<organism evidence="2 3">
    <name type="scientific">Candidatus Carsonella ruddii CE isolate Thao2000</name>
    <dbReference type="NCBI Taxonomy" id="1202536"/>
    <lineage>
        <taxon>Bacteria</taxon>
        <taxon>Pseudomonadati</taxon>
        <taxon>Pseudomonadota</taxon>
        <taxon>Gammaproteobacteria</taxon>
        <taxon>Oceanospirillales</taxon>
        <taxon>Halomonadaceae</taxon>
        <taxon>Zymobacter group</taxon>
        <taxon>Candidatus Carsonella</taxon>
    </lineage>
</organism>
<feature type="domain" description="SF4 helicase" evidence="1">
    <location>
        <begin position="129"/>
        <end position="381"/>
    </location>
</feature>
<evidence type="ECO:0000259" key="1">
    <source>
        <dbReference type="PROSITE" id="PS51199"/>
    </source>
</evidence>
<keyword evidence="2" id="KW-0547">Nucleotide-binding</keyword>
<sequence length="381" mass="44981">MLKNIACFNSEIIIINYIIKNFKYSNELMNLLNKEDFFYEITKKSFIEKKIFINFNIFNEKNIFSKFKNIIEKSKKRKILKILFNISFDLLYNKDINKKIFLKVKKILNFNNKKQIYKLDYFKLLKNFLFSKNELLFSGYNKLDYLINGFQKGDFIILAGRPSIGKTSFAINIVKNLIFLKKTIIIFSLEMSTLQIFIKLLSIMTEINQNNFKLNNFKEYDLKKISFIIKNVNFNNLIINDCSSLSSIDVENYLSIIHKEKKIDLILIDYIQLMKSNLNINNRVLELSEISRSLKLIAKNFNCVIIALSQLNRLVEYRTDKFPVLSDLKDSGSLEQDADIVIFLYKNNLKNINVLISKNRNGPLGQIEFLFKNEYTKFNQI</sequence>
<accession>J7GS38</accession>
<evidence type="ECO:0000313" key="2">
    <source>
        <dbReference type="EMBL" id="AFP83537.1"/>
    </source>
</evidence>
<dbReference type="RefSeq" id="WP_014886838.1">
    <property type="nucleotide sequence ID" value="NC_018414.1"/>
</dbReference>
<keyword evidence="2" id="KW-0347">Helicase</keyword>
<dbReference type="GO" id="GO:0003678">
    <property type="term" value="F:DNA helicase activity"/>
    <property type="evidence" value="ECO:0007669"/>
    <property type="project" value="InterPro"/>
</dbReference>
<dbReference type="Gene3D" id="3.40.50.300">
    <property type="entry name" value="P-loop containing nucleotide triphosphate hydrolases"/>
    <property type="match status" value="1"/>
</dbReference>
<dbReference type="KEGG" id="cru:A33U_070"/>
<dbReference type="SUPFAM" id="SSF52540">
    <property type="entry name" value="P-loop containing nucleoside triphosphate hydrolases"/>
    <property type="match status" value="1"/>
</dbReference>
<dbReference type="GO" id="GO:0005524">
    <property type="term" value="F:ATP binding"/>
    <property type="evidence" value="ECO:0007669"/>
    <property type="project" value="InterPro"/>
</dbReference>
<dbReference type="PATRIC" id="fig|1202536.3.peg.62"/>
<reference evidence="2 3" key="1">
    <citation type="journal article" date="2012" name="Mol. Biol. Evol.">
        <title>Genome reduction and co-evolution between the primary and secondary bacterial symbionts of psyllids.</title>
        <authorList>
            <person name="Sloan D.B."/>
            <person name="Moran N.A."/>
        </authorList>
    </citation>
    <scope>NUCLEOTIDE SEQUENCE [LARGE SCALE GENOMIC DNA]</scope>
    <source>
        <strain evidence="2 3">CE</strain>
    </source>
</reference>
<name>J7GS38_CARRU</name>
<dbReference type="PROSITE" id="PS51199">
    <property type="entry name" value="SF4_HELICASE"/>
    <property type="match status" value="1"/>
</dbReference>
<dbReference type="STRING" id="1202536.A33U_070"/>
<dbReference type="PANTHER" id="PTHR30153:SF2">
    <property type="entry name" value="REPLICATIVE DNA HELICASE"/>
    <property type="match status" value="1"/>
</dbReference>
<protein>
    <submittedName>
        <fullName evidence="2">Putative replicative DNA helicase</fullName>
    </submittedName>
</protein>
<dbReference type="OrthoDB" id="9773982at2"/>
<dbReference type="EMBL" id="CP003541">
    <property type="protein sequence ID" value="AFP83537.1"/>
    <property type="molecule type" value="Genomic_DNA"/>
</dbReference>
<dbReference type="InterPro" id="IPR007694">
    <property type="entry name" value="DNA_helicase_DnaB-like_C"/>
</dbReference>
<proteinExistence type="predicted"/>
<dbReference type="CDD" id="cd00984">
    <property type="entry name" value="DnaB_C"/>
    <property type="match status" value="1"/>
</dbReference>
<dbReference type="GO" id="GO:0006260">
    <property type="term" value="P:DNA replication"/>
    <property type="evidence" value="ECO:0007669"/>
    <property type="project" value="InterPro"/>
</dbReference>
<dbReference type="InterPro" id="IPR027417">
    <property type="entry name" value="P-loop_NTPase"/>
</dbReference>
<dbReference type="Pfam" id="PF03796">
    <property type="entry name" value="DnaB_C"/>
    <property type="match status" value="1"/>
</dbReference>
<keyword evidence="2" id="KW-0067">ATP-binding</keyword>
<keyword evidence="2" id="KW-0378">Hydrolase</keyword>
<dbReference type="PANTHER" id="PTHR30153">
    <property type="entry name" value="REPLICATIVE DNA HELICASE DNAB"/>
    <property type="match status" value="1"/>
</dbReference>
<dbReference type="GO" id="GO:0005829">
    <property type="term" value="C:cytosol"/>
    <property type="evidence" value="ECO:0007669"/>
    <property type="project" value="TreeGrafter"/>
</dbReference>
<dbReference type="Proteomes" id="UP000003932">
    <property type="component" value="Chromosome"/>
</dbReference>
<evidence type="ECO:0000313" key="3">
    <source>
        <dbReference type="Proteomes" id="UP000003932"/>
    </source>
</evidence>
<gene>
    <name evidence="2" type="primary">dnaB</name>
    <name evidence="2" type="ORF">A33U_070</name>
</gene>